<dbReference type="InterPro" id="IPR025129">
    <property type="entry name" value="DUF4055"/>
</dbReference>
<protein>
    <recommendedName>
        <fullName evidence="1">DUF4055 domain-containing protein</fullName>
    </recommendedName>
</protein>
<feature type="domain" description="DUF4055" evidence="1">
    <location>
        <begin position="240"/>
        <end position="373"/>
    </location>
</feature>
<dbReference type="Proteomes" id="UP000018511">
    <property type="component" value="Unassembled WGS sequence"/>
</dbReference>
<name>V7DCN5_9PSED</name>
<dbReference type="Pfam" id="PF13264">
    <property type="entry name" value="DUF4055"/>
    <property type="match status" value="1"/>
</dbReference>
<evidence type="ECO:0000259" key="1">
    <source>
        <dbReference type="Pfam" id="PF13264"/>
    </source>
</evidence>
<dbReference type="EMBL" id="AXUP01000166">
    <property type="protein sequence ID" value="ESW39230.1"/>
    <property type="molecule type" value="Genomic_DNA"/>
</dbReference>
<proteinExistence type="predicted"/>
<gene>
    <name evidence="2" type="ORF">O164_13485</name>
</gene>
<evidence type="ECO:0000313" key="3">
    <source>
        <dbReference type="Proteomes" id="UP000018511"/>
    </source>
</evidence>
<dbReference type="PATRIC" id="fig|1388762.3.peg.2680"/>
<organism evidence="2 3">
    <name type="scientific">Pseudomonas taiwanensis SJ9</name>
    <dbReference type="NCBI Taxonomy" id="1388762"/>
    <lineage>
        <taxon>Bacteria</taxon>
        <taxon>Pseudomonadati</taxon>
        <taxon>Pseudomonadota</taxon>
        <taxon>Gammaproteobacteria</taxon>
        <taxon>Pseudomonadales</taxon>
        <taxon>Pseudomonadaceae</taxon>
        <taxon>Pseudomonas</taxon>
    </lineage>
</organism>
<sequence>MAKQAKVQDRSDVCGKYLADRKIIRALRGGTDAMRAAGSEYLPREPGETPYAFQKRLKRSVLTNFIARVVKNLSSKPFSRPVVVTSEAHQEIAELFSKDIDGKGTSVSSLAAVVFADALWNGTSFICVDAPVAGGKPYAYWLSADDILGYKLDEDGRLAEVRIAEKTTVEDGEWGEKIVSRVRVFRKKEGRVLWSLYEENGSADYSQVEPWQEFGLPEIPVIPLHANPAETKGSLFCPSPMIDLAHMNVAHWQDGSDQRNILHIARVPILFASGIDEGVEIKIGVDSAIVASADSDLKFVEHSGSAINAGRQSLVDLENLMSTYGIEMLANNGAVETATGRALKAGENNNQIAAMATSMASALQSVFNMLAYFSRVSNPNFNVDVHTEYGVNASMEELQALATARANGDLSQFEYLAELKRRGILRNDFSIQDNADRLVTEYVAA</sequence>
<reference evidence="2 3" key="1">
    <citation type="submission" date="2013-10" db="EMBL/GenBank/DDBJ databases">
        <title>Whole Genome Shotgun Sequence of Pseudomonas taiwanensis SJ9.</title>
        <authorList>
            <person name="Hong S.-J."/>
            <person name="Shin J.-H."/>
        </authorList>
    </citation>
    <scope>NUCLEOTIDE SEQUENCE [LARGE SCALE GENOMIC DNA]</scope>
    <source>
        <strain evidence="2 3">SJ9</strain>
    </source>
</reference>
<dbReference type="RefSeq" id="WP_023661709.1">
    <property type="nucleotide sequence ID" value="NZ_AXUP01000166.1"/>
</dbReference>
<evidence type="ECO:0000313" key="2">
    <source>
        <dbReference type="EMBL" id="ESW39230.1"/>
    </source>
</evidence>
<comment type="caution">
    <text evidence="2">The sequence shown here is derived from an EMBL/GenBank/DDBJ whole genome shotgun (WGS) entry which is preliminary data.</text>
</comment>
<accession>V7DCN5</accession>
<dbReference type="AlphaFoldDB" id="V7DCN5"/>